<keyword evidence="3 10" id="KW-0716">Sensory transduction</keyword>
<keyword evidence="9 10" id="KW-0807">Transducer</keyword>
<evidence type="ECO:0000256" key="1">
    <source>
        <dbReference type="ARBA" id="ARBA00004651"/>
    </source>
</evidence>
<keyword evidence="12" id="KW-1185">Reference proteome</keyword>
<organism evidence="11 12">
    <name type="scientific">Diachasma alloeum</name>
    <dbReference type="NCBI Taxonomy" id="454923"/>
    <lineage>
        <taxon>Eukaryota</taxon>
        <taxon>Metazoa</taxon>
        <taxon>Ecdysozoa</taxon>
        <taxon>Arthropoda</taxon>
        <taxon>Hexapoda</taxon>
        <taxon>Insecta</taxon>
        <taxon>Pterygota</taxon>
        <taxon>Neoptera</taxon>
        <taxon>Endopterygota</taxon>
        <taxon>Hymenoptera</taxon>
        <taxon>Apocrita</taxon>
        <taxon>Ichneumonoidea</taxon>
        <taxon>Braconidae</taxon>
        <taxon>Opiinae</taxon>
        <taxon>Diachasma</taxon>
    </lineage>
</organism>
<dbReference type="PANTHER" id="PTHR21137">
    <property type="entry name" value="ODORANT RECEPTOR"/>
    <property type="match status" value="1"/>
</dbReference>
<evidence type="ECO:0000256" key="8">
    <source>
        <dbReference type="ARBA" id="ARBA00023170"/>
    </source>
</evidence>
<comment type="similarity">
    <text evidence="10">Belongs to the insect chemoreceptor superfamily. Heteromeric odorant receptor channel (TC 1.A.69) family.</text>
</comment>
<evidence type="ECO:0000256" key="9">
    <source>
        <dbReference type="ARBA" id="ARBA00023224"/>
    </source>
</evidence>
<keyword evidence="6 10" id="KW-1133">Transmembrane helix</keyword>
<protein>
    <recommendedName>
        <fullName evidence="10">Odorant receptor</fullName>
    </recommendedName>
</protein>
<comment type="subcellular location">
    <subcellularLocation>
        <location evidence="1 10">Cell membrane</location>
        <topology evidence="1 10">Multi-pass membrane protein</topology>
    </subcellularLocation>
</comment>
<feature type="transmembrane region" description="Helical" evidence="10">
    <location>
        <begin position="202"/>
        <end position="223"/>
    </location>
</feature>
<keyword evidence="8 10" id="KW-0675">Receptor</keyword>
<dbReference type="GO" id="GO:0005549">
    <property type="term" value="F:odorant binding"/>
    <property type="evidence" value="ECO:0007669"/>
    <property type="project" value="InterPro"/>
</dbReference>
<dbReference type="GO" id="GO:0005886">
    <property type="term" value="C:plasma membrane"/>
    <property type="evidence" value="ECO:0007669"/>
    <property type="project" value="UniProtKB-SubCell"/>
</dbReference>
<accession>A0A4E0RQ42</accession>
<evidence type="ECO:0000256" key="5">
    <source>
        <dbReference type="ARBA" id="ARBA00022725"/>
    </source>
</evidence>
<keyword evidence="7 10" id="KW-0472">Membrane</keyword>
<gene>
    <name evidence="11" type="primary">Or170</name>
    <name evidence="11" type="ORF">DALL_DALL000037</name>
</gene>
<evidence type="ECO:0000313" key="12">
    <source>
        <dbReference type="Proteomes" id="UP000297026"/>
    </source>
</evidence>
<dbReference type="Proteomes" id="UP000297026">
    <property type="component" value="Unassembled WGS sequence"/>
</dbReference>
<evidence type="ECO:0000256" key="2">
    <source>
        <dbReference type="ARBA" id="ARBA00022475"/>
    </source>
</evidence>
<evidence type="ECO:0000256" key="6">
    <source>
        <dbReference type="ARBA" id="ARBA00022989"/>
    </source>
</evidence>
<evidence type="ECO:0000313" key="11">
    <source>
        <dbReference type="EMBL" id="THK32884.1"/>
    </source>
</evidence>
<evidence type="ECO:0000256" key="3">
    <source>
        <dbReference type="ARBA" id="ARBA00022606"/>
    </source>
</evidence>
<dbReference type="EMBL" id="ML158563">
    <property type="protein sequence ID" value="THK32884.1"/>
    <property type="molecule type" value="Genomic_DNA"/>
</dbReference>
<proteinExistence type="inferred from homology"/>
<feature type="transmembrane region" description="Helical" evidence="10">
    <location>
        <begin position="138"/>
        <end position="162"/>
    </location>
</feature>
<keyword evidence="5 10" id="KW-0552">Olfaction</keyword>
<evidence type="ECO:0000256" key="10">
    <source>
        <dbReference type="RuleBase" id="RU351113"/>
    </source>
</evidence>
<feature type="transmembrane region" description="Helical" evidence="10">
    <location>
        <begin position="371"/>
        <end position="392"/>
    </location>
</feature>
<comment type="caution">
    <text evidence="10">Lacks conserved residue(s) required for the propagation of feature annotation.</text>
</comment>
<dbReference type="Pfam" id="PF02949">
    <property type="entry name" value="7tm_6"/>
    <property type="match status" value="1"/>
</dbReference>
<feature type="transmembrane region" description="Helical" evidence="10">
    <location>
        <begin position="43"/>
        <end position="68"/>
    </location>
</feature>
<dbReference type="AlphaFoldDB" id="A0A4E0RQ42"/>
<dbReference type="InterPro" id="IPR004117">
    <property type="entry name" value="7tm6_olfct_rcpt"/>
</dbReference>
<feature type="transmembrane region" description="Helical" evidence="10">
    <location>
        <begin position="80"/>
        <end position="100"/>
    </location>
</feature>
<name>A0A4E0RQ42_9HYME</name>
<keyword evidence="2" id="KW-1003">Cell membrane</keyword>
<feature type="transmembrane region" description="Helical" evidence="10">
    <location>
        <begin position="174"/>
        <end position="196"/>
    </location>
</feature>
<dbReference type="OrthoDB" id="7548151at2759"/>
<dbReference type="PANTHER" id="PTHR21137:SF35">
    <property type="entry name" value="ODORANT RECEPTOR 19A-RELATED"/>
    <property type="match status" value="1"/>
</dbReference>
<dbReference type="GO" id="GO:0007165">
    <property type="term" value="P:signal transduction"/>
    <property type="evidence" value="ECO:0007669"/>
    <property type="project" value="UniProtKB-KW"/>
</dbReference>
<reference evidence="11" key="1">
    <citation type="submission" date="2019-02" db="EMBL/GenBank/DDBJ databases">
        <title>Genome of the parasitoid wasp Diachasma alloeum, an emerging model for ecological speciation and transitions to asexual reproduction.</title>
        <authorList>
            <person name="Robertson H.M."/>
            <person name="Walden K.K."/>
            <person name="Tvedte E.S."/>
            <person name="Hood G.R."/>
            <person name="Feder J.L."/>
            <person name="Forbes A.A."/>
            <person name="Logsdon J.M."/>
            <person name="Mcelroy K.E."/>
        </authorList>
    </citation>
    <scope>NUCLEOTIDE SEQUENCE [LARGE SCALE GENOMIC DNA]</scope>
    <source>
        <strain evidence="11">Michigan</strain>
    </source>
</reference>
<keyword evidence="4 10" id="KW-0812">Transmembrane</keyword>
<sequence>MDIGSSERTIKEKIKFREYQKYTSDVKYWMLFTGTWPVPNPSIFYRAIPIVAITSTTVLSIMLFRFAIANITSISLMVKGFSLGTSFLSIALKVFLFTFYKKKSTEVHTVLLDHHTKFLADDNLRYLVLERVTGFGRLTWILTILVYSGCLMYFLIPIISIIVQIRHNVQSIKYILPVPALYPWEIYPGGVVYIATYIFETYNILCLGIVTCGVDSLFGYYIFHITGQLRVLGYQMMNLKSTDNQAEFIREWVTKSLVLRECCDCLQTIYGPIIVWQIITNSAVICTVLFQISQASGISLGRYILIIGYSGTKIMQTYIYSWAGSVLTVESEALSEALYFSDWVGARYQHFKTSILLILTQRPLKITAANCMVVSTDMFLMTLNTAVSYFFLLKTFDERES</sequence>
<evidence type="ECO:0000256" key="7">
    <source>
        <dbReference type="ARBA" id="ARBA00023136"/>
    </source>
</evidence>
<dbReference type="GO" id="GO:0004984">
    <property type="term" value="F:olfactory receptor activity"/>
    <property type="evidence" value="ECO:0007669"/>
    <property type="project" value="InterPro"/>
</dbReference>
<evidence type="ECO:0000256" key="4">
    <source>
        <dbReference type="ARBA" id="ARBA00022692"/>
    </source>
</evidence>